<evidence type="ECO:0000313" key="2">
    <source>
        <dbReference type="Proteomes" id="UP000887116"/>
    </source>
</evidence>
<reference evidence="1" key="1">
    <citation type="submission" date="2020-07" db="EMBL/GenBank/DDBJ databases">
        <title>Multicomponent nature underlies the extraordinary mechanical properties of spider dragline silk.</title>
        <authorList>
            <person name="Kono N."/>
            <person name="Nakamura H."/>
            <person name="Mori M."/>
            <person name="Yoshida Y."/>
            <person name="Ohtoshi R."/>
            <person name="Malay A.D."/>
            <person name="Moran D.A.P."/>
            <person name="Tomita M."/>
            <person name="Numata K."/>
            <person name="Arakawa K."/>
        </authorList>
    </citation>
    <scope>NUCLEOTIDE SEQUENCE</scope>
</reference>
<dbReference type="EMBL" id="BMAO01008168">
    <property type="protein sequence ID" value="GFR21364.1"/>
    <property type="molecule type" value="Genomic_DNA"/>
</dbReference>
<proteinExistence type="predicted"/>
<comment type="caution">
    <text evidence="1">The sequence shown here is derived from an EMBL/GenBank/DDBJ whole genome shotgun (WGS) entry which is preliminary data.</text>
</comment>
<dbReference type="AlphaFoldDB" id="A0A8X6IFS7"/>
<protein>
    <submittedName>
        <fullName evidence="1">Uncharacterized protein</fullName>
    </submittedName>
</protein>
<name>A0A8X6IFS7_TRICU</name>
<evidence type="ECO:0000313" key="1">
    <source>
        <dbReference type="EMBL" id="GFR21364.1"/>
    </source>
</evidence>
<accession>A0A8X6IFS7</accession>
<dbReference type="Proteomes" id="UP000887116">
    <property type="component" value="Unassembled WGS sequence"/>
</dbReference>
<organism evidence="1 2">
    <name type="scientific">Trichonephila clavata</name>
    <name type="common">Joro spider</name>
    <name type="synonym">Nephila clavata</name>
    <dbReference type="NCBI Taxonomy" id="2740835"/>
    <lineage>
        <taxon>Eukaryota</taxon>
        <taxon>Metazoa</taxon>
        <taxon>Ecdysozoa</taxon>
        <taxon>Arthropoda</taxon>
        <taxon>Chelicerata</taxon>
        <taxon>Arachnida</taxon>
        <taxon>Araneae</taxon>
        <taxon>Araneomorphae</taxon>
        <taxon>Entelegynae</taxon>
        <taxon>Araneoidea</taxon>
        <taxon>Nephilidae</taxon>
        <taxon>Trichonephila</taxon>
    </lineage>
</organism>
<keyword evidence="2" id="KW-1185">Reference proteome</keyword>
<sequence length="461" mass="54129">MGKEDDVVLLTSSKIMESDKEMSYISKMRNLIMFQTEEFKDCERYIQHIMVKNQELKYFVACMKRVLYSDPYYTENDSLKFGNIIGTSKENIVLNTNGSEMCEGQIVNEHTARNGEAIHSSQTTKHEKSNDCQKNVCNIPHEQMGKYGKALQQPMVSEKLRSQSSEINCQVNNTKAKDSKDIPKTEMWLKNNESQDVEKPSQQELFTSKNRDSCELQIRDSNLIESNSKSSNMNNDFYTVPENTFNSYYNDNVVNSGQLTSTSLVQQSNTLETTDFTTPGGSNDLQITPKRRIRINKIFSNFFLNKFDELWDYSFLHRIELLENDKSVFKKDFCENKIIQLNSESLWTWMPIFKNTLTLFSCNVKDFHVYMQESKQMKQRVYVLDQITRREKGDYFDKNSVFKTIVLPYYYVLPKQDEEEYKHFRICEEWILKQDPLEYVLVKFFTFPQKIACTEVADAED</sequence>
<gene>
    <name evidence="1" type="ORF">TNCT_643221</name>
</gene>